<proteinExistence type="predicted"/>
<sequence>MENSPSRTDYNGTVRSPFQNGDKSWRIVAKIENTQQKLRSTYLDLSLVDYDDRSSRAILRSNQYIQST</sequence>
<evidence type="ECO:0000313" key="1">
    <source>
        <dbReference type="EMBL" id="MDL5057112.1"/>
    </source>
</evidence>
<dbReference type="EMBL" id="JASVEJ010000024">
    <property type="protein sequence ID" value="MDL5057112.1"/>
    <property type="molecule type" value="Genomic_DNA"/>
</dbReference>
<protein>
    <submittedName>
        <fullName evidence="1">Uncharacterized protein</fullName>
    </submittedName>
</protein>
<comment type="caution">
    <text evidence="1">The sequence shown here is derived from an EMBL/GenBank/DDBJ whole genome shotgun (WGS) entry which is preliminary data.</text>
</comment>
<keyword evidence="2" id="KW-1185">Reference proteome</keyword>
<reference evidence="1 2" key="1">
    <citation type="submission" date="2023-06" db="EMBL/GenBank/DDBJ databases">
        <title>Whole genome sequence of Oscillatoria calcuttensis NRMC-F 0142.</title>
        <authorList>
            <person name="Shakena Fathima T."/>
            <person name="Muralitharan G."/>
            <person name="Thajuddin N."/>
        </authorList>
    </citation>
    <scope>NUCLEOTIDE SEQUENCE [LARGE SCALE GENOMIC DNA]</scope>
    <source>
        <strain evidence="1 2">NRMC-F 0142</strain>
    </source>
</reference>
<dbReference type="Proteomes" id="UP001230986">
    <property type="component" value="Unassembled WGS sequence"/>
</dbReference>
<organism evidence="1 2">
    <name type="scientific">Geitlerinema calcuttense NRMC-F 0142</name>
    <dbReference type="NCBI Taxonomy" id="2922238"/>
    <lineage>
        <taxon>Bacteria</taxon>
        <taxon>Bacillati</taxon>
        <taxon>Cyanobacteriota</taxon>
        <taxon>Cyanophyceae</taxon>
        <taxon>Geitlerinematales</taxon>
        <taxon>Geitlerinemataceae</taxon>
        <taxon>Geitlerinema</taxon>
    </lineage>
</organism>
<accession>A0ABT7LYM4</accession>
<gene>
    <name evidence="1" type="ORF">QQ055_06485</name>
</gene>
<name>A0ABT7LYM4_9CYAN</name>
<evidence type="ECO:0000313" key="2">
    <source>
        <dbReference type="Proteomes" id="UP001230986"/>
    </source>
</evidence>
<dbReference type="RefSeq" id="WP_141724484.1">
    <property type="nucleotide sequence ID" value="NZ_JASVEJ010000024.1"/>
</dbReference>